<dbReference type="Proteomes" id="UP000594262">
    <property type="component" value="Unplaced"/>
</dbReference>
<evidence type="ECO:0008006" key="5">
    <source>
        <dbReference type="Google" id="ProtNLM"/>
    </source>
</evidence>
<proteinExistence type="predicted"/>
<feature type="compositionally biased region" description="Low complexity" evidence="1">
    <location>
        <begin position="96"/>
        <end position="113"/>
    </location>
</feature>
<feature type="compositionally biased region" description="Basic residues" evidence="1">
    <location>
        <begin position="65"/>
        <end position="74"/>
    </location>
</feature>
<feature type="chain" id="PRO_5029557314" description="Cnidarian restricted protein" evidence="2">
    <location>
        <begin position="18"/>
        <end position="193"/>
    </location>
</feature>
<reference evidence="3" key="1">
    <citation type="submission" date="2021-01" db="UniProtKB">
        <authorList>
            <consortium name="EnsemblMetazoa"/>
        </authorList>
    </citation>
    <scope>IDENTIFICATION</scope>
</reference>
<protein>
    <recommendedName>
        <fullName evidence="5">Cnidarian restricted protein</fullName>
    </recommendedName>
</protein>
<dbReference type="PROSITE" id="PS51257">
    <property type="entry name" value="PROKAR_LIPOPROTEIN"/>
    <property type="match status" value="1"/>
</dbReference>
<keyword evidence="4" id="KW-1185">Reference proteome</keyword>
<dbReference type="EnsemblMetazoa" id="CLYHEMT003112.1">
    <property type="protein sequence ID" value="CLYHEMP003112.1"/>
    <property type="gene ID" value="CLYHEMG003112"/>
</dbReference>
<evidence type="ECO:0000256" key="1">
    <source>
        <dbReference type="SAM" id="MobiDB-lite"/>
    </source>
</evidence>
<evidence type="ECO:0000256" key="2">
    <source>
        <dbReference type="SAM" id="SignalP"/>
    </source>
</evidence>
<feature type="signal peptide" evidence="2">
    <location>
        <begin position="1"/>
        <end position="17"/>
    </location>
</feature>
<organism evidence="3 4">
    <name type="scientific">Clytia hemisphaerica</name>
    <dbReference type="NCBI Taxonomy" id="252671"/>
    <lineage>
        <taxon>Eukaryota</taxon>
        <taxon>Metazoa</taxon>
        <taxon>Cnidaria</taxon>
        <taxon>Hydrozoa</taxon>
        <taxon>Hydroidolina</taxon>
        <taxon>Leptothecata</taxon>
        <taxon>Obeliida</taxon>
        <taxon>Clytiidae</taxon>
        <taxon>Clytia</taxon>
    </lineage>
</organism>
<name>A0A7M5URR4_9CNID</name>
<dbReference type="AlphaFoldDB" id="A0A7M5URR4"/>
<accession>A0A7M5URR4</accession>
<sequence length="193" mass="21452">MKLAISLVGLFVLGCVATPLAILEENDPILIKGEHILPDRLENDLSEIYEDIIDKSFVRPASTRRAMKSKRRISTNKPSTGVPRKMSEKQTTGGVSETTTPSRPTESTLPTTSASIQEESTPSVESTEAIIEQTTTPFIQSESTEKPKPSIVRVLKGLIKKLQNLHNQNVALWEIVDTIQNRMDHVFKNESNE</sequence>
<dbReference type="GeneID" id="136814360"/>
<dbReference type="RefSeq" id="XP_066926986.1">
    <property type="nucleotide sequence ID" value="XM_067070885.1"/>
</dbReference>
<evidence type="ECO:0000313" key="4">
    <source>
        <dbReference type="Proteomes" id="UP000594262"/>
    </source>
</evidence>
<feature type="region of interest" description="Disordered" evidence="1">
    <location>
        <begin position="63"/>
        <end position="127"/>
    </location>
</feature>
<evidence type="ECO:0000313" key="3">
    <source>
        <dbReference type="EnsemblMetazoa" id="CLYHEMP003112.1"/>
    </source>
</evidence>
<keyword evidence="2" id="KW-0732">Signal</keyword>
<feature type="compositionally biased region" description="Polar residues" evidence="1">
    <location>
        <begin position="114"/>
        <end position="127"/>
    </location>
</feature>